<gene>
    <name evidence="5" type="ORF">C8C76_104110</name>
</gene>
<dbReference type="InterPro" id="IPR000182">
    <property type="entry name" value="GNAT_dom"/>
</dbReference>
<dbReference type="PROSITE" id="PS51186">
    <property type="entry name" value="GNAT"/>
    <property type="match status" value="1"/>
</dbReference>
<dbReference type="Gene3D" id="3.40.630.30">
    <property type="match status" value="1"/>
</dbReference>
<evidence type="ECO:0000256" key="2">
    <source>
        <dbReference type="ARBA" id="ARBA00023315"/>
    </source>
</evidence>
<dbReference type="GO" id="GO:0005737">
    <property type="term" value="C:cytoplasm"/>
    <property type="evidence" value="ECO:0007669"/>
    <property type="project" value="TreeGrafter"/>
</dbReference>
<dbReference type="InterPro" id="IPR051531">
    <property type="entry name" value="N-acetyltransferase"/>
</dbReference>
<accession>A0A2T5RPJ5</accession>
<feature type="domain" description="N-acetyltransferase" evidence="4">
    <location>
        <begin position="11"/>
        <end position="181"/>
    </location>
</feature>
<sequence>MKKTILKSKRLILKTLDEKDAAEVLAYYQRNKEFLSQWEPNKKKEYYTLDYQIKLLKDQQKKMKNGTLFRLWIYKKSNNQLIGSIAFNNIIRGSFQSCHLGYKLDKDEINQGYMTEAIKTAVDYAFKELKLHRIEANIMPKNKASLKVVEKLGFINEGISKKYLKINGSWEDHIHMVLLIEELE</sequence>
<comment type="similarity">
    <text evidence="3">Belongs to the acetyltransferase family. RimJ subfamily.</text>
</comment>
<reference evidence="5 6" key="1">
    <citation type="submission" date="2018-04" db="EMBL/GenBank/DDBJ databases">
        <title>Subsurface microbial communities from deep shales in Ohio and West Virginia, USA.</title>
        <authorList>
            <person name="Wrighton K."/>
        </authorList>
    </citation>
    <scope>NUCLEOTIDE SEQUENCE [LARGE SCALE GENOMIC DNA]</scope>
    <source>
        <strain evidence="5 6">WC1</strain>
    </source>
</reference>
<evidence type="ECO:0000259" key="4">
    <source>
        <dbReference type="PROSITE" id="PS51186"/>
    </source>
</evidence>
<dbReference type="OrthoDB" id="9795206at2"/>
<protein>
    <submittedName>
        <fullName evidence="5">Ribosomal-protein-alanine N-acetyltransferase</fullName>
    </submittedName>
</protein>
<comment type="caution">
    <text evidence="5">The sequence shown here is derived from an EMBL/GenBank/DDBJ whole genome shotgun (WGS) entry which is preliminary data.</text>
</comment>
<proteinExistence type="inferred from homology"/>
<dbReference type="EMBL" id="QAXS01000004">
    <property type="protein sequence ID" value="PTW01756.1"/>
    <property type="molecule type" value="Genomic_DNA"/>
</dbReference>
<dbReference type="SUPFAM" id="SSF55729">
    <property type="entry name" value="Acyl-CoA N-acyltransferases (Nat)"/>
    <property type="match status" value="1"/>
</dbReference>
<evidence type="ECO:0000313" key="5">
    <source>
        <dbReference type="EMBL" id="PTW01756.1"/>
    </source>
</evidence>
<organism evidence="5 6">
    <name type="scientific">Halanaerobium saccharolyticum</name>
    <dbReference type="NCBI Taxonomy" id="43595"/>
    <lineage>
        <taxon>Bacteria</taxon>
        <taxon>Bacillati</taxon>
        <taxon>Bacillota</taxon>
        <taxon>Clostridia</taxon>
        <taxon>Halanaerobiales</taxon>
        <taxon>Halanaerobiaceae</taxon>
        <taxon>Halanaerobium</taxon>
    </lineage>
</organism>
<dbReference type="AlphaFoldDB" id="A0A2T5RPJ5"/>
<dbReference type="PANTHER" id="PTHR43792:SF8">
    <property type="entry name" value="[RIBOSOMAL PROTEIN US5]-ALANINE N-ACETYLTRANSFERASE"/>
    <property type="match status" value="1"/>
</dbReference>
<dbReference type="PANTHER" id="PTHR43792">
    <property type="entry name" value="GNAT FAMILY, PUTATIVE (AFU_ORTHOLOGUE AFUA_3G00765)-RELATED-RELATED"/>
    <property type="match status" value="1"/>
</dbReference>
<evidence type="ECO:0000256" key="1">
    <source>
        <dbReference type="ARBA" id="ARBA00022679"/>
    </source>
</evidence>
<dbReference type="Pfam" id="PF13302">
    <property type="entry name" value="Acetyltransf_3"/>
    <property type="match status" value="1"/>
</dbReference>
<keyword evidence="1 5" id="KW-0808">Transferase</keyword>
<dbReference type="GO" id="GO:0008999">
    <property type="term" value="F:protein-N-terminal-alanine acetyltransferase activity"/>
    <property type="evidence" value="ECO:0007669"/>
    <property type="project" value="TreeGrafter"/>
</dbReference>
<dbReference type="InterPro" id="IPR016181">
    <property type="entry name" value="Acyl_CoA_acyltransferase"/>
</dbReference>
<evidence type="ECO:0000256" key="3">
    <source>
        <dbReference type="ARBA" id="ARBA00038502"/>
    </source>
</evidence>
<keyword evidence="2" id="KW-0012">Acyltransferase</keyword>
<dbReference type="Proteomes" id="UP000244089">
    <property type="component" value="Unassembled WGS sequence"/>
</dbReference>
<dbReference type="RefSeq" id="WP_108138489.1">
    <property type="nucleotide sequence ID" value="NZ_QAXS01000004.1"/>
</dbReference>
<dbReference type="FunFam" id="3.40.630.30:FF:000005">
    <property type="entry name" value="Ribosomal protein alanine acetyltransferase"/>
    <property type="match status" value="1"/>
</dbReference>
<evidence type="ECO:0000313" key="6">
    <source>
        <dbReference type="Proteomes" id="UP000244089"/>
    </source>
</evidence>
<name>A0A2T5RPJ5_9FIRM</name>